<dbReference type="HOGENOM" id="CLU_1054716_0_0_1"/>
<dbReference type="AlphaFoldDB" id="E9GZU9"/>
<proteinExistence type="predicted"/>
<evidence type="ECO:0000313" key="2">
    <source>
        <dbReference type="Proteomes" id="UP000000305"/>
    </source>
</evidence>
<evidence type="ECO:0000313" key="1">
    <source>
        <dbReference type="EMBL" id="EFX74990.1"/>
    </source>
</evidence>
<gene>
    <name evidence="1" type="ORF">DAPPUDRAFT_323811</name>
</gene>
<evidence type="ECO:0008006" key="3">
    <source>
        <dbReference type="Google" id="ProtNLM"/>
    </source>
</evidence>
<accession>E9GZU9</accession>
<dbReference type="CDD" id="cd11304">
    <property type="entry name" value="Cadherin_repeat"/>
    <property type="match status" value="1"/>
</dbReference>
<reference evidence="1 2" key="1">
    <citation type="journal article" date="2011" name="Science">
        <title>The ecoresponsive genome of Daphnia pulex.</title>
        <authorList>
            <person name="Colbourne J.K."/>
            <person name="Pfrender M.E."/>
            <person name="Gilbert D."/>
            <person name="Thomas W.K."/>
            <person name="Tucker A."/>
            <person name="Oakley T.H."/>
            <person name="Tokishita S."/>
            <person name="Aerts A."/>
            <person name="Arnold G.J."/>
            <person name="Basu M.K."/>
            <person name="Bauer D.J."/>
            <person name="Caceres C.E."/>
            <person name="Carmel L."/>
            <person name="Casola C."/>
            <person name="Choi J.H."/>
            <person name="Detter J.C."/>
            <person name="Dong Q."/>
            <person name="Dusheyko S."/>
            <person name="Eads B.D."/>
            <person name="Frohlich T."/>
            <person name="Geiler-Samerotte K.A."/>
            <person name="Gerlach D."/>
            <person name="Hatcher P."/>
            <person name="Jogdeo S."/>
            <person name="Krijgsveld J."/>
            <person name="Kriventseva E.V."/>
            <person name="Kultz D."/>
            <person name="Laforsch C."/>
            <person name="Lindquist E."/>
            <person name="Lopez J."/>
            <person name="Manak J.R."/>
            <person name="Muller J."/>
            <person name="Pangilinan J."/>
            <person name="Patwardhan R.P."/>
            <person name="Pitluck S."/>
            <person name="Pritham E.J."/>
            <person name="Rechtsteiner A."/>
            <person name="Rho M."/>
            <person name="Rogozin I.B."/>
            <person name="Sakarya O."/>
            <person name="Salamov A."/>
            <person name="Schaack S."/>
            <person name="Shapiro H."/>
            <person name="Shiga Y."/>
            <person name="Skalitzky C."/>
            <person name="Smith Z."/>
            <person name="Souvorov A."/>
            <person name="Sung W."/>
            <person name="Tang Z."/>
            <person name="Tsuchiya D."/>
            <person name="Tu H."/>
            <person name="Vos H."/>
            <person name="Wang M."/>
            <person name="Wolf Y.I."/>
            <person name="Yamagata H."/>
            <person name="Yamada T."/>
            <person name="Ye Y."/>
            <person name="Shaw J.R."/>
            <person name="Andrews J."/>
            <person name="Crease T.J."/>
            <person name="Tang H."/>
            <person name="Lucas S.M."/>
            <person name="Robertson H.M."/>
            <person name="Bork P."/>
            <person name="Koonin E.V."/>
            <person name="Zdobnov E.M."/>
            <person name="Grigoriev I.V."/>
            <person name="Lynch M."/>
            <person name="Boore J.L."/>
        </authorList>
    </citation>
    <scope>NUCLEOTIDE SEQUENCE [LARGE SCALE GENOMIC DNA]</scope>
</reference>
<dbReference type="OrthoDB" id="10568939at2759"/>
<dbReference type="EMBL" id="GL732579">
    <property type="protein sequence ID" value="EFX74990.1"/>
    <property type="molecule type" value="Genomic_DNA"/>
</dbReference>
<sequence length="264" mass="29803">MAWGRYECKFLSSHEAVNRKDECYTLDSAGVYFSGSRHNLRSEGSKRIQTQRQRNQQVKLFIPASNIVSNERVVDEIDTIDTGIGHVPIKQKTTSKKKSWLQTTIHEDLDSGMEESNISQIINAGPSQAKHYHLVVREVTIVTCRHHVSESQPNMPDQDKIVFSVQAQDGDVSVNNRLLVNPRGSFLINPTTSEVKIAKLIDRDVEDFDIYFYLSITATCLVDKDSGSHVMSIEASSGLLDYEDGNKRNVTFTVVAKESFFIQF</sequence>
<organism evidence="1 2">
    <name type="scientific">Daphnia pulex</name>
    <name type="common">Water flea</name>
    <dbReference type="NCBI Taxonomy" id="6669"/>
    <lineage>
        <taxon>Eukaryota</taxon>
        <taxon>Metazoa</taxon>
        <taxon>Ecdysozoa</taxon>
        <taxon>Arthropoda</taxon>
        <taxon>Crustacea</taxon>
        <taxon>Branchiopoda</taxon>
        <taxon>Diplostraca</taxon>
        <taxon>Cladocera</taxon>
        <taxon>Anomopoda</taxon>
        <taxon>Daphniidae</taxon>
        <taxon>Daphnia</taxon>
    </lineage>
</organism>
<protein>
    <recommendedName>
        <fullName evidence="3">Cadherin domain-containing protein</fullName>
    </recommendedName>
</protein>
<keyword evidence="2" id="KW-1185">Reference proteome</keyword>
<name>E9GZU9_DAPPU</name>
<dbReference type="KEGG" id="dpx:DAPPUDRAFT_323811"/>
<dbReference type="Proteomes" id="UP000000305">
    <property type="component" value="Unassembled WGS sequence"/>
</dbReference>
<dbReference type="InParanoid" id="E9GZU9"/>